<dbReference type="AlphaFoldDB" id="A0A2H9VM91"/>
<reference evidence="1 2" key="1">
    <citation type="submission" date="2017-11" db="EMBL/GenBank/DDBJ databases">
        <title>Genomic Encyclopedia of Archaeal and Bacterial Type Strains, Phase II (KMG-II): From Individual Species to Whole Genera.</title>
        <authorList>
            <person name="Goeker M."/>
        </authorList>
    </citation>
    <scope>NUCLEOTIDE SEQUENCE [LARGE SCALE GENOMIC DNA]</scope>
    <source>
        <strain evidence="1 2">DSM 28175</strain>
    </source>
</reference>
<evidence type="ECO:0000313" key="1">
    <source>
        <dbReference type="EMBL" id="PJJ79457.1"/>
    </source>
</evidence>
<gene>
    <name evidence="1" type="ORF">CLV57_2591</name>
</gene>
<evidence type="ECO:0008006" key="3">
    <source>
        <dbReference type="Google" id="ProtNLM"/>
    </source>
</evidence>
<sequence>MKPVNLYFRVPPQGYKFIPGDRYLLNLLRKLAGLKKVSGVERVFVNLCKSLDELKVKYTVNKPFKLLQPDEPVVVLGSGKYSLQGYQQPNKIIAGIALMTHPNEWPTLFTEYPVALYLQHSDWTNNLYAKHFGQERCAIWPAGIDTKAWQPNTTVKQFDVLIYKKIMWNRAEAENAFYQPIVDQLNALGFSYREVVYGHYNATEYKQLLQDCRAMIFLCEHESQGFACGEAMAMNVPVLAWDQGFWLDPKRFDWGETEVQASSVPYFDEKCGLKFNNINAFKTQLPLFWEKVKNNSFAPRAFVEQNLSLQKSAERMLEIINTIYV</sequence>
<dbReference type="EMBL" id="PGFJ01000002">
    <property type="protein sequence ID" value="PJJ79457.1"/>
    <property type="molecule type" value="Genomic_DNA"/>
</dbReference>
<proteinExistence type="predicted"/>
<keyword evidence="2" id="KW-1185">Reference proteome</keyword>
<organism evidence="1 2">
    <name type="scientific">Mucilaginibacter auburnensis</name>
    <dbReference type="NCBI Taxonomy" id="1457233"/>
    <lineage>
        <taxon>Bacteria</taxon>
        <taxon>Pseudomonadati</taxon>
        <taxon>Bacteroidota</taxon>
        <taxon>Sphingobacteriia</taxon>
        <taxon>Sphingobacteriales</taxon>
        <taxon>Sphingobacteriaceae</taxon>
        <taxon>Mucilaginibacter</taxon>
    </lineage>
</organism>
<accession>A0A2H9VM91</accession>
<dbReference type="OrthoDB" id="7374792at2"/>
<name>A0A2H9VM91_9SPHI</name>
<dbReference type="RefSeq" id="WP_100341794.1">
    <property type="nucleotide sequence ID" value="NZ_PGFJ01000002.1"/>
</dbReference>
<dbReference type="Proteomes" id="UP000242687">
    <property type="component" value="Unassembled WGS sequence"/>
</dbReference>
<dbReference type="SUPFAM" id="SSF53756">
    <property type="entry name" value="UDP-Glycosyltransferase/glycogen phosphorylase"/>
    <property type="match status" value="1"/>
</dbReference>
<dbReference type="Gene3D" id="3.40.50.2000">
    <property type="entry name" value="Glycogen Phosphorylase B"/>
    <property type="match status" value="1"/>
</dbReference>
<evidence type="ECO:0000313" key="2">
    <source>
        <dbReference type="Proteomes" id="UP000242687"/>
    </source>
</evidence>
<protein>
    <recommendedName>
        <fullName evidence="3">Glycosyltransferase involved in cell wall biosynthesis</fullName>
    </recommendedName>
</protein>
<comment type="caution">
    <text evidence="1">The sequence shown here is derived from an EMBL/GenBank/DDBJ whole genome shotgun (WGS) entry which is preliminary data.</text>
</comment>